<name>G3GZR5_CRIGR</name>
<dbReference type="EMBL" id="JH000082">
    <property type="protein sequence ID" value="EGW00954.1"/>
    <property type="molecule type" value="Genomic_DNA"/>
</dbReference>
<reference evidence="8" key="1">
    <citation type="journal article" date="2011" name="Nat. Biotechnol.">
        <title>The genomic sequence of the Chinese hamster ovary (CHO)-K1 cell line.</title>
        <authorList>
            <person name="Xu X."/>
            <person name="Nagarajan H."/>
            <person name="Lewis N.E."/>
            <person name="Pan S."/>
            <person name="Cai Z."/>
            <person name="Liu X."/>
            <person name="Chen W."/>
            <person name="Xie M."/>
            <person name="Wang W."/>
            <person name="Hammond S."/>
            <person name="Andersen M.R."/>
            <person name="Neff N."/>
            <person name="Passarelli B."/>
            <person name="Koh W."/>
            <person name="Fan H.C."/>
            <person name="Wang J."/>
            <person name="Gui Y."/>
            <person name="Lee K.H."/>
            <person name="Betenbaugh M.J."/>
            <person name="Quake S.R."/>
            <person name="Famili I."/>
            <person name="Palsson B.O."/>
            <person name="Wang J."/>
        </authorList>
    </citation>
    <scope>NUCLEOTIDE SEQUENCE [LARGE SCALE GENOMIC DNA]</scope>
    <source>
        <strain evidence="8">CHO K1 cell line</strain>
    </source>
</reference>
<keyword evidence="2" id="KW-0677">Repeat</keyword>
<feature type="domain" description="Sushi" evidence="6">
    <location>
        <begin position="80"/>
        <end position="142"/>
    </location>
</feature>
<keyword evidence="4" id="KW-0768">Sushi</keyword>
<dbReference type="STRING" id="10029.G3GZR5"/>
<keyword evidence="3" id="KW-1015">Disulfide bond</keyword>
<dbReference type="InterPro" id="IPR000436">
    <property type="entry name" value="Sushi_SCR_CCP_dom"/>
</dbReference>
<dbReference type="PROSITE" id="PS50923">
    <property type="entry name" value="SUSHI"/>
    <property type="match status" value="1"/>
</dbReference>
<evidence type="ECO:0000256" key="3">
    <source>
        <dbReference type="ARBA" id="ARBA00023157"/>
    </source>
</evidence>
<dbReference type="Gene3D" id="2.10.70.10">
    <property type="entry name" value="Complement Module, domain 1"/>
    <property type="match status" value="2"/>
</dbReference>
<dbReference type="PANTHER" id="PTHR45656">
    <property type="entry name" value="PROTEIN CBR-CLEC-78"/>
    <property type="match status" value="1"/>
</dbReference>
<proteinExistence type="predicted"/>
<dbReference type="SMART" id="SM00032">
    <property type="entry name" value="CCP"/>
    <property type="match status" value="1"/>
</dbReference>
<gene>
    <name evidence="7" type="ORF">I79_003362</name>
</gene>
<keyword evidence="1 5" id="KW-0732">Signal</keyword>
<protein>
    <submittedName>
        <fullName evidence="7">Complement decay-accelerating factor</fullName>
    </submittedName>
</protein>
<organism evidence="7 8">
    <name type="scientific">Cricetulus griseus</name>
    <name type="common">Chinese hamster</name>
    <name type="synonym">Cricetulus barabensis griseus</name>
    <dbReference type="NCBI Taxonomy" id="10029"/>
    <lineage>
        <taxon>Eukaryota</taxon>
        <taxon>Metazoa</taxon>
        <taxon>Chordata</taxon>
        <taxon>Craniata</taxon>
        <taxon>Vertebrata</taxon>
        <taxon>Euteleostomi</taxon>
        <taxon>Mammalia</taxon>
        <taxon>Eutheria</taxon>
        <taxon>Euarchontoglires</taxon>
        <taxon>Glires</taxon>
        <taxon>Rodentia</taxon>
        <taxon>Myomorpha</taxon>
        <taxon>Muroidea</taxon>
        <taxon>Cricetidae</taxon>
        <taxon>Cricetinae</taxon>
        <taxon>Cricetulus</taxon>
    </lineage>
</organism>
<dbReference type="InterPro" id="IPR051277">
    <property type="entry name" value="SEZ6_CSMD_C4BPB_Regulators"/>
</dbReference>
<evidence type="ECO:0000256" key="4">
    <source>
        <dbReference type="PROSITE-ProRule" id="PRU00302"/>
    </source>
</evidence>
<evidence type="ECO:0000313" key="8">
    <source>
        <dbReference type="Proteomes" id="UP000001075"/>
    </source>
</evidence>
<feature type="chain" id="PRO_5003444024" evidence="5">
    <location>
        <begin position="34"/>
        <end position="157"/>
    </location>
</feature>
<comment type="caution">
    <text evidence="4">Lacks conserved residue(s) required for the propagation of feature annotation.</text>
</comment>
<evidence type="ECO:0000259" key="6">
    <source>
        <dbReference type="PROSITE" id="PS50923"/>
    </source>
</evidence>
<evidence type="ECO:0000256" key="1">
    <source>
        <dbReference type="ARBA" id="ARBA00022729"/>
    </source>
</evidence>
<evidence type="ECO:0000256" key="2">
    <source>
        <dbReference type="ARBA" id="ARBA00022737"/>
    </source>
</evidence>
<dbReference type="InterPro" id="IPR035976">
    <property type="entry name" value="Sushi/SCR/CCP_sf"/>
</dbReference>
<dbReference type="Pfam" id="PF00084">
    <property type="entry name" value="Sushi"/>
    <property type="match status" value="1"/>
</dbReference>
<feature type="signal peptide" evidence="5">
    <location>
        <begin position="1"/>
        <end position="33"/>
    </location>
</feature>
<evidence type="ECO:0000313" key="7">
    <source>
        <dbReference type="EMBL" id="EGW00954.1"/>
    </source>
</evidence>
<accession>G3GZR5</accession>
<dbReference type="Proteomes" id="UP000001075">
    <property type="component" value="Unassembled WGS sequence"/>
</dbReference>
<evidence type="ECO:0000256" key="5">
    <source>
        <dbReference type="SAM" id="SignalP"/>
    </source>
</evidence>
<dbReference type="SUPFAM" id="SSF57535">
    <property type="entry name" value="Complement control module/SCR domain"/>
    <property type="match status" value="2"/>
</dbReference>
<dbReference type="PANTHER" id="PTHR45656:SF4">
    <property type="entry name" value="PROTEIN CBR-CLEC-78"/>
    <property type="match status" value="1"/>
</dbReference>
<sequence>MGCACAPESRPPPPPLLLLSLLLLLLLSPTVRGLGKNVTSRLGEVSALLCSYLPRYRLIGSSSAYCYLTGSTVDWSDPLPTCTDPPKIGNGTIREESDTYAYRHAVTYVCARGFVLVGKSSIYCTVNNDQGEWSDPPPRCIGNLSYSSLCTHVLVLI</sequence>
<dbReference type="AlphaFoldDB" id="G3GZR5"/>
<dbReference type="InParanoid" id="G3GZR5"/>
<dbReference type="CDD" id="cd00033">
    <property type="entry name" value="CCP"/>
    <property type="match status" value="1"/>
</dbReference>